<feature type="region of interest" description="Disordered" evidence="5">
    <location>
        <begin position="446"/>
        <end position="537"/>
    </location>
</feature>
<accession>A0A1Q3F3Q5</accession>
<evidence type="ECO:0000256" key="3">
    <source>
        <dbReference type="ARBA" id="ARBA00022753"/>
    </source>
</evidence>
<dbReference type="GO" id="GO:0005770">
    <property type="term" value="C:late endosome"/>
    <property type="evidence" value="ECO:0007669"/>
    <property type="project" value="UniProtKB-SubCell"/>
</dbReference>
<dbReference type="Pfam" id="PF21054">
    <property type="entry name" value="RUBC_PIKBD"/>
    <property type="match status" value="1"/>
</dbReference>
<dbReference type="PANTHER" id="PTHR45971:SF1">
    <property type="entry name" value="RUBICON, ISOFORM A"/>
    <property type="match status" value="1"/>
</dbReference>
<evidence type="ECO:0000256" key="1">
    <source>
        <dbReference type="ARBA" id="ARBA00004603"/>
    </source>
</evidence>
<dbReference type="InterPro" id="IPR037213">
    <property type="entry name" value="Run_dom_sf"/>
</dbReference>
<dbReference type="InterPro" id="IPR025258">
    <property type="entry name" value="RH_dom"/>
</dbReference>
<keyword evidence="4" id="KW-0072">Autophagy</keyword>
<evidence type="ECO:0000256" key="2">
    <source>
        <dbReference type="ARBA" id="ARBA00022553"/>
    </source>
</evidence>
<dbReference type="Pfam" id="PF02759">
    <property type="entry name" value="RUN"/>
    <property type="match status" value="1"/>
</dbReference>
<keyword evidence="2" id="KW-0597">Phosphoprotein</keyword>
<feature type="region of interest" description="Disordered" evidence="5">
    <location>
        <begin position="324"/>
        <end position="345"/>
    </location>
</feature>
<evidence type="ECO:0000313" key="7">
    <source>
        <dbReference type="EMBL" id="JAV22128.1"/>
    </source>
</evidence>
<dbReference type="SUPFAM" id="SSF140741">
    <property type="entry name" value="RUN domain-like"/>
    <property type="match status" value="1"/>
</dbReference>
<dbReference type="AlphaFoldDB" id="A0A1Q3F3Q5"/>
<protein>
    <recommendedName>
        <fullName evidence="6">RUN domain-containing protein</fullName>
    </recommendedName>
</protein>
<dbReference type="PROSITE" id="PS50826">
    <property type="entry name" value="RUN"/>
    <property type="match status" value="1"/>
</dbReference>
<keyword evidence="3" id="KW-0967">Endosome</keyword>
<feature type="compositionally biased region" description="Basic and acidic residues" evidence="5">
    <location>
        <begin position="264"/>
        <end position="273"/>
    </location>
</feature>
<feature type="compositionally biased region" description="Basic and acidic residues" evidence="5">
    <location>
        <begin position="332"/>
        <end position="345"/>
    </location>
</feature>
<feature type="compositionally biased region" description="Gly residues" evidence="5">
    <location>
        <begin position="489"/>
        <end position="499"/>
    </location>
</feature>
<dbReference type="InterPro" id="IPR052428">
    <property type="entry name" value="Autophagy_HostDef_Reg"/>
</dbReference>
<feature type="compositionally biased region" description="Polar residues" evidence="5">
    <location>
        <begin position="278"/>
        <end position="295"/>
    </location>
</feature>
<dbReference type="EMBL" id="GFDL01012917">
    <property type="protein sequence ID" value="JAV22128.1"/>
    <property type="molecule type" value="Transcribed_RNA"/>
</dbReference>
<organism evidence="7">
    <name type="scientific">Culex tarsalis</name>
    <name type="common">Encephalitis mosquito</name>
    <dbReference type="NCBI Taxonomy" id="7177"/>
    <lineage>
        <taxon>Eukaryota</taxon>
        <taxon>Metazoa</taxon>
        <taxon>Ecdysozoa</taxon>
        <taxon>Arthropoda</taxon>
        <taxon>Hexapoda</taxon>
        <taxon>Insecta</taxon>
        <taxon>Pterygota</taxon>
        <taxon>Neoptera</taxon>
        <taxon>Endopterygota</taxon>
        <taxon>Diptera</taxon>
        <taxon>Nematocera</taxon>
        <taxon>Culicoidea</taxon>
        <taxon>Culicidae</taxon>
        <taxon>Culicinae</taxon>
        <taxon>Culicini</taxon>
        <taxon>Culex</taxon>
        <taxon>Culex</taxon>
    </lineage>
</organism>
<evidence type="ECO:0000256" key="5">
    <source>
        <dbReference type="SAM" id="MobiDB-lite"/>
    </source>
</evidence>
<dbReference type="PANTHER" id="PTHR45971">
    <property type="entry name" value="PHOX (PX) DOMAIN-CONTAINING PROTEIN"/>
    <property type="match status" value="1"/>
</dbReference>
<dbReference type="GO" id="GO:1901981">
    <property type="term" value="F:phosphatidylinositol phosphate binding"/>
    <property type="evidence" value="ECO:0007669"/>
    <property type="project" value="TreeGrafter"/>
</dbReference>
<feature type="compositionally biased region" description="Acidic residues" evidence="5">
    <location>
        <begin position="521"/>
        <end position="533"/>
    </location>
</feature>
<dbReference type="Gene3D" id="1.20.58.900">
    <property type="match status" value="1"/>
</dbReference>
<dbReference type="GO" id="GO:0006914">
    <property type="term" value="P:autophagy"/>
    <property type="evidence" value="ECO:0007669"/>
    <property type="project" value="UniProtKB-KW"/>
</dbReference>
<dbReference type="InterPro" id="IPR004012">
    <property type="entry name" value="Run_dom"/>
</dbReference>
<evidence type="ECO:0000259" key="6">
    <source>
        <dbReference type="PROSITE" id="PS50826"/>
    </source>
</evidence>
<feature type="compositionally biased region" description="Low complexity" evidence="5">
    <location>
        <begin position="460"/>
        <end position="488"/>
    </location>
</feature>
<dbReference type="CDD" id="cd00029">
    <property type="entry name" value="C1"/>
    <property type="match status" value="1"/>
</dbReference>
<feature type="region of interest" description="Disordered" evidence="5">
    <location>
        <begin position="259"/>
        <end position="295"/>
    </location>
</feature>
<comment type="subcellular location">
    <subcellularLocation>
        <location evidence="1">Late endosome</location>
    </subcellularLocation>
</comment>
<dbReference type="Pfam" id="PF13901">
    <property type="entry name" value="RH_dom"/>
    <property type="match status" value="1"/>
</dbReference>
<sequence>MDHASASLSGSSECRELLLALITTINELRSHIRFKDQDPDQNQVTVATLGLLPPERLSQLHRCIENIFTHRIKIFNEKNDPDVWKVVEGLRFSNPLISLRVASGSSGTAATTDKGLRWMFQCLQQRCLSENLNWLITDKEQMGQCYESTAFLRDERFADAMMVCFNALERGQPTLLSQIDPSLYAVAQGQTALIGTIKRSESHPNLLLIKDVPTPGQGCVLKRRQTIHLAKARSSRKNFKNSKKMSRSLPNIALNDYYQTTKKKPPDGTDGKLPDVTAATSSAAGPNVPSFNYSDNSVPKPTINILNCEDIKIYTESSSSAGSAQSQQVGCFKRDKSQTAKRRESSRSDLFSLAALTGSPRTLLNEFIPQCGEKITKNTDSLRNKSVDSMLNELPSRPVPGQSLTSFLKTVYFSRTNTELDRENAHFSLSEALIATFEQLKWNEGESISDPRGTFRKRPSSSSFWSSYPNSKESTTSTSTAVSSLSDSSGGGSSGGSGTGDHFPRNHKPSSLNPPFRFPSTEDEAVEASESDLDQVGQVKSYSAEGVALSLLSKFNEKQLPTACDLLWLVSEQDAPQQILPIPPNGQIANPDDQNGSGMNTIIRGTREWAPPRPQIIFTYKSPPPNRRANMTKQNFRCAGCGMKVAPAHSHKFRYCHYLGKYNCSGCHKDQMSAIPAKIIERWDFTFHPVSSFAYHLLNDIAACPLYSLDHLNPELYTKVRVLQAARNIRVNLKYIRDFIVNCRFADEVKQQFRNIPEHLTNDLDSWSMVDFIAVRNGSFQKEKSEFIKQCEKHIFECELCIAHGFFCENCDRKEIIFPWQKRIVKCSKCGACFHEACWTASDCVKCKRLRRRRTTPVAVK</sequence>
<name>A0A1Q3F3Q5_CULTA</name>
<reference evidence="7" key="1">
    <citation type="submission" date="2017-01" db="EMBL/GenBank/DDBJ databases">
        <title>A deep insight into the sialotranscriptome of adult male and female Cluex tarsalis mosquitoes.</title>
        <authorList>
            <person name="Ribeiro J.M."/>
            <person name="Moreira F."/>
            <person name="Bernard K.A."/>
            <person name="Calvo E."/>
        </authorList>
    </citation>
    <scope>NUCLEOTIDE SEQUENCE</scope>
    <source>
        <strain evidence="7">Kern County</strain>
        <tissue evidence="7">Salivary glands</tissue>
    </source>
</reference>
<feature type="domain" description="RUN" evidence="6">
    <location>
        <begin position="51"/>
        <end position="180"/>
    </location>
</feature>
<dbReference type="CDD" id="cd17686">
    <property type="entry name" value="RUN_RUBCN"/>
    <property type="match status" value="1"/>
</dbReference>
<proteinExistence type="predicted"/>
<dbReference type="SMART" id="SM01175">
    <property type="entry name" value="DUF4206"/>
    <property type="match status" value="1"/>
</dbReference>
<evidence type="ECO:0000256" key="4">
    <source>
        <dbReference type="ARBA" id="ARBA00023006"/>
    </source>
</evidence>
<dbReference type="InterPro" id="IPR048569">
    <property type="entry name" value="RUBC_PIKBD"/>
</dbReference>